<dbReference type="InterPro" id="IPR018488">
    <property type="entry name" value="cNMP-bd_CS"/>
</dbReference>
<protein>
    <recommendedName>
        <fullName evidence="6">Cyclic nucleotide-binding domain-containing protein</fullName>
    </recommendedName>
</protein>
<dbReference type="SUPFAM" id="SSF51206">
    <property type="entry name" value="cAMP-binding domain-like"/>
    <property type="match status" value="1"/>
</dbReference>
<dbReference type="PROSITE" id="PS50042">
    <property type="entry name" value="CNMP_BINDING_3"/>
    <property type="match status" value="1"/>
</dbReference>
<dbReference type="InterPro" id="IPR054585">
    <property type="entry name" value="NDH2-like_C"/>
</dbReference>
<keyword evidence="3" id="KW-0285">Flavoprotein</keyword>
<dbReference type="Proteomes" id="UP000239388">
    <property type="component" value="Unassembled WGS sequence"/>
</dbReference>
<dbReference type="GO" id="GO:0003955">
    <property type="term" value="F:NAD(P)H dehydrogenase (quinone) activity"/>
    <property type="evidence" value="ECO:0007669"/>
    <property type="project" value="TreeGrafter"/>
</dbReference>
<evidence type="ECO:0000256" key="4">
    <source>
        <dbReference type="ARBA" id="ARBA00022827"/>
    </source>
</evidence>
<dbReference type="InterPro" id="IPR018490">
    <property type="entry name" value="cNMP-bd_dom_sf"/>
</dbReference>
<dbReference type="Pfam" id="PF22366">
    <property type="entry name" value="NDH2_C"/>
    <property type="match status" value="1"/>
</dbReference>
<gene>
    <name evidence="7" type="ORF">C5Y98_19865</name>
</gene>
<comment type="caution">
    <text evidence="7">The sequence shown here is derived from an EMBL/GenBank/DDBJ whole genome shotgun (WGS) entry which is preliminary data.</text>
</comment>
<proteinExistence type="inferred from homology"/>
<sequence>MEMAMEKQRIVILGGGFGGVYTASELMRRINRISKHEVDIEVVLVSEENYITFQPLLPEVVSGAVEQLHVISPIRRIAPGVVLYVRHIDKIDVENKTVQLAPGRVPRTETIPYDHLVIAMGNTLAHSMVPGLYEHAIPFKYLGDALRLRNHVVQMLEEASVCSDPEERQRLLTFTVAGGGFSGVECIAEMEDFLRKAVRSFPNISETDLRLILVQSADRILPEMKENLANYADKLLRKRGIQIVLDHRLHEVSADRAIVMNKATKELEVIGSRTVVATVPTEPHSVIRDTPLQCEKGRIVVSDEMESASHPGVWSLGDCAAVPSGEGYTSPPTAQYAVRQATVCAENILATIRNQPRRHFKFAGLGKLASLGGRRAIAEVFGFTFSGFFAWLMWRTIYVEKMPGLDRKIRVFIDWMKDIFLPRDITQLNVHDEQQVRREHLAVGQILFHQGDFGDRLYFVVDGEVEIEVDGNVVTTIGKGDVIGEMALLDHKARSATVKAVKPTDLVSLSSDAFDQIIKYVPGAANAMNKIHEERRQRNLAEQTADSSADE</sequence>
<dbReference type="GO" id="GO:0019646">
    <property type="term" value="P:aerobic electron transport chain"/>
    <property type="evidence" value="ECO:0007669"/>
    <property type="project" value="TreeGrafter"/>
</dbReference>
<dbReference type="SMART" id="SM00100">
    <property type="entry name" value="cNMP"/>
    <property type="match status" value="1"/>
</dbReference>
<dbReference type="PROSITE" id="PS00889">
    <property type="entry name" value="CNMP_BINDING_2"/>
    <property type="match status" value="1"/>
</dbReference>
<keyword evidence="4" id="KW-0274">FAD</keyword>
<comment type="similarity">
    <text evidence="2">Belongs to the NADH dehydrogenase family.</text>
</comment>
<dbReference type="PANTHER" id="PTHR42913">
    <property type="entry name" value="APOPTOSIS-INDUCING FACTOR 1"/>
    <property type="match status" value="1"/>
</dbReference>
<evidence type="ECO:0000259" key="6">
    <source>
        <dbReference type="PROSITE" id="PS50042"/>
    </source>
</evidence>
<evidence type="ECO:0000256" key="1">
    <source>
        <dbReference type="ARBA" id="ARBA00001974"/>
    </source>
</evidence>
<feature type="domain" description="Cyclic nucleotide-binding" evidence="6">
    <location>
        <begin position="444"/>
        <end position="518"/>
    </location>
</feature>
<dbReference type="InterPro" id="IPR014710">
    <property type="entry name" value="RmlC-like_jellyroll"/>
</dbReference>
<dbReference type="InterPro" id="IPR023753">
    <property type="entry name" value="FAD/NAD-binding_dom"/>
</dbReference>
<accession>A0A2S8FHQ0</accession>
<dbReference type="InterPro" id="IPR051169">
    <property type="entry name" value="NADH-Q_oxidoreductase"/>
</dbReference>
<dbReference type="Gene3D" id="3.50.50.100">
    <property type="match status" value="1"/>
</dbReference>
<organism evidence="7 8">
    <name type="scientific">Blastopirellula marina</name>
    <dbReference type="NCBI Taxonomy" id="124"/>
    <lineage>
        <taxon>Bacteria</taxon>
        <taxon>Pseudomonadati</taxon>
        <taxon>Planctomycetota</taxon>
        <taxon>Planctomycetia</taxon>
        <taxon>Pirellulales</taxon>
        <taxon>Pirellulaceae</taxon>
        <taxon>Blastopirellula</taxon>
    </lineage>
</organism>
<evidence type="ECO:0000256" key="2">
    <source>
        <dbReference type="ARBA" id="ARBA00005272"/>
    </source>
</evidence>
<evidence type="ECO:0000256" key="5">
    <source>
        <dbReference type="ARBA" id="ARBA00023002"/>
    </source>
</evidence>
<keyword evidence="5" id="KW-0560">Oxidoreductase</keyword>
<dbReference type="Gene3D" id="2.60.120.10">
    <property type="entry name" value="Jelly Rolls"/>
    <property type="match status" value="1"/>
</dbReference>
<dbReference type="SUPFAM" id="SSF51905">
    <property type="entry name" value="FAD/NAD(P)-binding domain"/>
    <property type="match status" value="1"/>
</dbReference>
<comment type="cofactor">
    <cofactor evidence="1">
        <name>FAD</name>
        <dbReference type="ChEBI" id="CHEBI:57692"/>
    </cofactor>
</comment>
<dbReference type="EMBL" id="PUIB01000019">
    <property type="protein sequence ID" value="PQO31673.1"/>
    <property type="molecule type" value="Genomic_DNA"/>
</dbReference>
<reference evidence="7 8" key="1">
    <citation type="submission" date="2018-02" db="EMBL/GenBank/DDBJ databases">
        <title>Comparative genomes isolates from brazilian mangrove.</title>
        <authorList>
            <person name="Araujo J.E."/>
            <person name="Taketani R.G."/>
            <person name="Silva M.C.P."/>
            <person name="Loureco M.V."/>
            <person name="Andreote F.D."/>
        </authorList>
    </citation>
    <scope>NUCLEOTIDE SEQUENCE [LARGE SCALE GENOMIC DNA]</scope>
    <source>
        <strain evidence="7 8">NAP PRIS-MGV</strain>
    </source>
</reference>
<dbReference type="InterPro" id="IPR036188">
    <property type="entry name" value="FAD/NAD-bd_sf"/>
</dbReference>
<dbReference type="PRINTS" id="PR00368">
    <property type="entry name" value="FADPNR"/>
</dbReference>
<dbReference type="AlphaFoldDB" id="A0A2S8FHQ0"/>
<evidence type="ECO:0000313" key="7">
    <source>
        <dbReference type="EMBL" id="PQO31673.1"/>
    </source>
</evidence>
<dbReference type="InterPro" id="IPR000595">
    <property type="entry name" value="cNMP-bd_dom"/>
</dbReference>
<dbReference type="CDD" id="cd00038">
    <property type="entry name" value="CAP_ED"/>
    <property type="match status" value="1"/>
</dbReference>
<evidence type="ECO:0000313" key="8">
    <source>
        <dbReference type="Proteomes" id="UP000239388"/>
    </source>
</evidence>
<evidence type="ECO:0000256" key="3">
    <source>
        <dbReference type="ARBA" id="ARBA00022630"/>
    </source>
</evidence>
<dbReference type="PANTHER" id="PTHR42913:SF3">
    <property type="entry name" value="64 KDA MITOCHONDRIAL NADH DEHYDROGENASE (EUROFUNG)"/>
    <property type="match status" value="1"/>
</dbReference>
<dbReference type="Pfam" id="PF00027">
    <property type="entry name" value="cNMP_binding"/>
    <property type="match status" value="1"/>
</dbReference>
<dbReference type="Pfam" id="PF07992">
    <property type="entry name" value="Pyr_redox_2"/>
    <property type="match status" value="1"/>
</dbReference>
<name>A0A2S8FHQ0_9BACT</name>